<proteinExistence type="predicted"/>
<dbReference type="EMBL" id="BDQF01000012">
    <property type="protein sequence ID" value="GAW81846.1"/>
    <property type="molecule type" value="Genomic_DNA"/>
</dbReference>
<reference evidence="2" key="1">
    <citation type="submission" date="2017-04" db="EMBL/GenBank/DDBJ databases">
        <title>Plasmodium gonderi genome.</title>
        <authorList>
            <person name="Arisue N."/>
            <person name="Honma H."/>
            <person name="Kawai S."/>
            <person name="Tougan T."/>
            <person name="Tanabe K."/>
            <person name="Horii T."/>
        </authorList>
    </citation>
    <scope>NUCLEOTIDE SEQUENCE [LARGE SCALE GENOMIC DNA]</scope>
    <source>
        <strain evidence="2">ATCC 30045</strain>
    </source>
</reference>
<name>A0A1Y1JH46_PLAGO</name>
<comment type="caution">
    <text evidence="1">The sequence shown here is derived from an EMBL/GenBank/DDBJ whole genome shotgun (WGS) entry which is preliminary data.</text>
</comment>
<evidence type="ECO:0000313" key="1">
    <source>
        <dbReference type="EMBL" id="GAW81846.1"/>
    </source>
</evidence>
<accession>A0A1Y1JH46</accession>
<dbReference type="Proteomes" id="UP000195521">
    <property type="component" value="Unassembled WGS sequence"/>
</dbReference>
<dbReference type="RefSeq" id="XP_028544435.1">
    <property type="nucleotide sequence ID" value="XM_028688634.1"/>
</dbReference>
<organism evidence="1 2">
    <name type="scientific">Plasmodium gonderi</name>
    <dbReference type="NCBI Taxonomy" id="77519"/>
    <lineage>
        <taxon>Eukaryota</taxon>
        <taxon>Sar</taxon>
        <taxon>Alveolata</taxon>
        <taxon>Apicomplexa</taxon>
        <taxon>Aconoidasida</taxon>
        <taxon>Haemosporida</taxon>
        <taxon>Plasmodiidae</taxon>
        <taxon>Plasmodium</taxon>
        <taxon>Plasmodium (Plasmodium)</taxon>
    </lineage>
</organism>
<keyword evidence="2" id="KW-1185">Reference proteome</keyword>
<evidence type="ECO:0008006" key="3">
    <source>
        <dbReference type="Google" id="ProtNLM"/>
    </source>
</evidence>
<evidence type="ECO:0000313" key="2">
    <source>
        <dbReference type="Proteomes" id="UP000195521"/>
    </source>
</evidence>
<dbReference type="AlphaFoldDB" id="A0A1Y1JH46"/>
<gene>
    <name evidence="1" type="ORF">PGO_113000</name>
</gene>
<dbReference type="GeneID" id="39748578"/>
<dbReference type="OMA" id="KIQFMPQ"/>
<sequence>MNVITRILQEEFLHLRVQPICKTWHRHLFLLSHEYAKRINAVIELKRYNFHTYNKITKFERKNSTIYNSGDELEETLKVVDKILKESNFYIYVKRITNDEVIPKECGKDVDTFKMIRILNKILLLSKGNADPNCNMKINIWQNPIFLDFLSYMKLKIPSFNYHEMFLFVLCFSKIQFMPQMLIKEVLLIAQEKTYVNNFFKEDTNKFFQFFFALSCIQNVRGKGEARSLFINFANSFVQVILDFLSSAQVEEETTQEEDEAPNERSSGRSINLECYMLLCSSMHNANIRNVNLLNHVSKELLEVVNEKRWRKKEEEIETGKRLINIYFTFASLGCENYHFYDKLNGYLYNLVDELPFSSCLTLLLSISTLKEQKYFNFPLCILSLLEKKFSHNFYALDAKDLLLLIYLFTYLKLYLSNFNSYAYMLDYLLNFHHFEASNEDERVKLFQIYVTLVNSDRPNESCEVYHTKRKWEESNILSDQDICHSEMNDKKVIHKDIKGEDIEEKHIHRKNLEKILRKNKKKMEINMPLDKEKDPLQYEDEIQNEIENLLALLHHFSGKNFHIQNLNKNGIILNYYLSHIHFDIEKVEGNKKMKPQKVVINFDTDITHISDDSSLFFSSSPSFDIYTNMKRQHLTNLNIKWLSIKLHQWKDFTHEEKKKFIEFKLSHICFQEPSSVQ</sequence>
<protein>
    <recommendedName>
        <fullName evidence="3">RAP domain-containing protein</fullName>
    </recommendedName>
</protein>
<dbReference type="OrthoDB" id="372396at2759"/>